<keyword evidence="1" id="KW-0812">Transmembrane</keyword>
<gene>
    <name evidence="2" type="ORF">ACFORO_19365</name>
</gene>
<keyword evidence="1" id="KW-0472">Membrane</keyword>
<comment type="caution">
    <text evidence="2">The sequence shown here is derived from an EMBL/GenBank/DDBJ whole genome shotgun (WGS) entry which is preliminary data.</text>
</comment>
<feature type="transmembrane region" description="Helical" evidence="1">
    <location>
        <begin position="6"/>
        <end position="23"/>
    </location>
</feature>
<accession>A0ABV7QGA2</accession>
<evidence type="ECO:0000313" key="2">
    <source>
        <dbReference type="EMBL" id="MFC3512340.1"/>
    </source>
</evidence>
<evidence type="ECO:0000313" key="3">
    <source>
        <dbReference type="Proteomes" id="UP001595764"/>
    </source>
</evidence>
<dbReference type="EMBL" id="JBHRWI010000022">
    <property type="protein sequence ID" value="MFC3512340.1"/>
    <property type="molecule type" value="Genomic_DNA"/>
</dbReference>
<dbReference type="Proteomes" id="UP001595764">
    <property type="component" value="Unassembled WGS sequence"/>
</dbReference>
<sequence>MLEAFVILGGVVIVLLAVGLIVVSKDVGRKARRDTARPGQHTGAQRGYLFLNQPWS</sequence>
<keyword evidence="3" id="KW-1185">Reference proteome</keyword>
<keyword evidence="1" id="KW-1133">Transmembrane helix</keyword>
<evidence type="ECO:0000256" key="1">
    <source>
        <dbReference type="SAM" id="Phobius"/>
    </source>
</evidence>
<name>A0ABV7QGA2_9PSEU</name>
<protein>
    <submittedName>
        <fullName evidence="2">Uncharacterized protein</fullName>
    </submittedName>
</protein>
<organism evidence="2 3">
    <name type="scientific">Amycolatopsis halotolerans</name>
    <dbReference type="NCBI Taxonomy" id="330083"/>
    <lineage>
        <taxon>Bacteria</taxon>
        <taxon>Bacillati</taxon>
        <taxon>Actinomycetota</taxon>
        <taxon>Actinomycetes</taxon>
        <taxon>Pseudonocardiales</taxon>
        <taxon>Pseudonocardiaceae</taxon>
        <taxon>Amycolatopsis</taxon>
    </lineage>
</organism>
<proteinExistence type="predicted"/>
<dbReference type="RefSeq" id="WP_377870809.1">
    <property type="nucleotide sequence ID" value="NZ_JBHMAY010000025.1"/>
</dbReference>
<reference evidence="3" key="1">
    <citation type="journal article" date="2019" name="Int. J. Syst. Evol. Microbiol.">
        <title>The Global Catalogue of Microorganisms (GCM) 10K type strain sequencing project: providing services to taxonomists for standard genome sequencing and annotation.</title>
        <authorList>
            <consortium name="The Broad Institute Genomics Platform"/>
            <consortium name="The Broad Institute Genome Sequencing Center for Infectious Disease"/>
            <person name="Wu L."/>
            <person name="Ma J."/>
        </authorList>
    </citation>
    <scope>NUCLEOTIDE SEQUENCE [LARGE SCALE GENOMIC DNA]</scope>
    <source>
        <strain evidence="3">CGMCC 4.7682</strain>
    </source>
</reference>